<evidence type="ECO:0000313" key="1">
    <source>
        <dbReference type="EMBL" id="MBB4839381.1"/>
    </source>
</evidence>
<sequence>MDDFYGREWVEHRHALFDAIGALVRWLSRRRK</sequence>
<proteinExistence type="predicted"/>
<accession>A0A7W7K1P1</accession>
<keyword evidence="2" id="KW-1185">Reference proteome</keyword>
<gene>
    <name evidence="1" type="ORF">HNP52_002450</name>
</gene>
<name>A0A7W7K1P1_9SPHN</name>
<comment type="caution">
    <text evidence="1">The sequence shown here is derived from an EMBL/GenBank/DDBJ whole genome shotgun (WGS) entry which is preliminary data.</text>
</comment>
<reference evidence="1 2" key="1">
    <citation type="submission" date="2020-08" db="EMBL/GenBank/DDBJ databases">
        <title>Functional genomics of gut bacteria from endangered species of beetles.</title>
        <authorList>
            <person name="Carlos-Shanley C."/>
        </authorList>
    </citation>
    <scope>NUCLEOTIDE SEQUENCE [LARGE SCALE GENOMIC DNA]</scope>
    <source>
        <strain evidence="1 2">S00224</strain>
    </source>
</reference>
<protein>
    <submittedName>
        <fullName evidence="1">Uncharacterized protein</fullName>
    </submittedName>
</protein>
<dbReference type="EMBL" id="JACHLN010000002">
    <property type="protein sequence ID" value="MBB4839381.1"/>
    <property type="molecule type" value="Genomic_DNA"/>
</dbReference>
<dbReference type="Proteomes" id="UP000575241">
    <property type="component" value="Unassembled WGS sequence"/>
</dbReference>
<organism evidence="1 2">
    <name type="scientific">Sphingomonas kyeonggiensis</name>
    <dbReference type="NCBI Taxonomy" id="1268553"/>
    <lineage>
        <taxon>Bacteria</taxon>
        <taxon>Pseudomonadati</taxon>
        <taxon>Pseudomonadota</taxon>
        <taxon>Alphaproteobacteria</taxon>
        <taxon>Sphingomonadales</taxon>
        <taxon>Sphingomonadaceae</taxon>
        <taxon>Sphingomonas</taxon>
    </lineage>
</organism>
<dbReference type="AlphaFoldDB" id="A0A7W7K1P1"/>
<evidence type="ECO:0000313" key="2">
    <source>
        <dbReference type="Proteomes" id="UP000575241"/>
    </source>
</evidence>